<proteinExistence type="predicted"/>
<dbReference type="WBParaSite" id="MhA1_Contig392.frz3.gene15">
    <property type="protein sequence ID" value="MhA1_Contig392.frz3.gene15"/>
    <property type="gene ID" value="MhA1_Contig392.frz3.gene15"/>
</dbReference>
<keyword evidence="1" id="KW-1185">Reference proteome</keyword>
<reference evidence="2" key="1">
    <citation type="submission" date="2016-11" db="UniProtKB">
        <authorList>
            <consortium name="WormBaseParasite"/>
        </authorList>
    </citation>
    <scope>IDENTIFICATION</scope>
</reference>
<name>A0A1I8BQF3_MELHA</name>
<protein>
    <submittedName>
        <fullName evidence="2">Thioredoxin</fullName>
    </submittedName>
</protein>
<accession>A0A1I8BQF3</accession>
<sequence>MIPVKHCLFHLGQSVYRKVQNKGFAHVYGQNEQFRIAIRSLPALAFLENEEVIPAFNVLRAIAPQEAEQFYEYFQKFYIHWFRFILAMKIEEEYQNNRLMPYEIAPTRGIADRPRLRKYIENDEAIKSLVNAYDAKENKNDEDILRHINALQFRIGMKGFENWN</sequence>
<evidence type="ECO:0000313" key="1">
    <source>
        <dbReference type="Proteomes" id="UP000095281"/>
    </source>
</evidence>
<dbReference type="AlphaFoldDB" id="A0A1I8BQF3"/>
<evidence type="ECO:0000313" key="2">
    <source>
        <dbReference type="WBParaSite" id="MhA1_Contig392.frz3.gene15"/>
    </source>
</evidence>
<organism evidence="1 2">
    <name type="scientific">Meloidogyne hapla</name>
    <name type="common">Root-knot nematode worm</name>
    <dbReference type="NCBI Taxonomy" id="6305"/>
    <lineage>
        <taxon>Eukaryota</taxon>
        <taxon>Metazoa</taxon>
        <taxon>Ecdysozoa</taxon>
        <taxon>Nematoda</taxon>
        <taxon>Chromadorea</taxon>
        <taxon>Rhabditida</taxon>
        <taxon>Tylenchina</taxon>
        <taxon>Tylenchomorpha</taxon>
        <taxon>Tylenchoidea</taxon>
        <taxon>Meloidogynidae</taxon>
        <taxon>Meloidogyninae</taxon>
        <taxon>Meloidogyne</taxon>
    </lineage>
</organism>
<dbReference type="Proteomes" id="UP000095281">
    <property type="component" value="Unplaced"/>
</dbReference>